<dbReference type="EMBL" id="BMZS01000007">
    <property type="protein sequence ID" value="GHD54842.1"/>
    <property type="molecule type" value="Genomic_DNA"/>
</dbReference>
<dbReference type="PANTHER" id="PTHR20883">
    <property type="entry name" value="PHYTANOYL-COA DIOXYGENASE DOMAIN CONTAINING 1"/>
    <property type="match status" value="1"/>
</dbReference>
<dbReference type="Proteomes" id="UP000630353">
    <property type="component" value="Unassembled WGS sequence"/>
</dbReference>
<name>A0A919CQY1_9PROT</name>
<organism evidence="2 3">
    <name type="scientific">Thalassobaculum fulvum</name>
    <dbReference type="NCBI Taxonomy" id="1633335"/>
    <lineage>
        <taxon>Bacteria</taxon>
        <taxon>Pseudomonadati</taxon>
        <taxon>Pseudomonadota</taxon>
        <taxon>Alphaproteobacteria</taxon>
        <taxon>Rhodospirillales</taxon>
        <taxon>Thalassobaculaceae</taxon>
        <taxon>Thalassobaculum</taxon>
    </lineage>
</organism>
<gene>
    <name evidence="2" type="ORF">GCM10017083_33200</name>
</gene>
<dbReference type="GO" id="GO:0005506">
    <property type="term" value="F:iron ion binding"/>
    <property type="evidence" value="ECO:0007669"/>
    <property type="project" value="UniProtKB-ARBA"/>
</dbReference>
<proteinExistence type="predicted"/>
<dbReference type="AlphaFoldDB" id="A0A919CQY1"/>
<sequence length="294" mass="32279">MTTVLTREQVDAFWRDGVLTVEDAVTPEQLARLRADLAGWVEESRSHTEPFGPPTVDERPRFDMGTEHTAEHPALRRVNNPSDISDAYFEVMTDARTVDMIADLLGPNVKFHHCKINVKLPGARTEVAYHQDFAYTPHTNDDVITALLMLDDVTEENGCLMVVPGTHKGPIHSLFKDGVFTGRMDTDVEADMLARQIPVTGRAGSVCLMHTRLAHGSAANRSDRPRGLYICVYTAADAVPIARNPMPSPNEGRIVRGKPSPTARMIPLEVELPKQPKSASFFTVQGQASAAAAE</sequence>
<protein>
    <submittedName>
        <fullName evidence="2">Ectoine hydroxylase</fullName>
    </submittedName>
</protein>
<dbReference type="Pfam" id="PF05721">
    <property type="entry name" value="PhyH"/>
    <property type="match status" value="1"/>
</dbReference>
<comment type="caution">
    <text evidence="2">The sequence shown here is derived from an EMBL/GenBank/DDBJ whole genome shotgun (WGS) entry which is preliminary data.</text>
</comment>
<keyword evidence="3" id="KW-1185">Reference proteome</keyword>
<evidence type="ECO:0000313" key="2">
    <source>
        <dbReference type="EMBL" id="GHD54842.1"/>
    </source>
</evidence>
<comment type="cofactor">
    <cofactor evidence="1">
        <name>Fe(2+)</name>
        <dbReference type="ChEBI" id="CHEBI:29033"/>
    </cofactor>
</comment>
<dbReference type="GO" id="GO:0016706">
    <property type="term" value="F:2-oxoglutarate-dependent dioxygenase activity"/>
    <property type="evidence" value="ECO:0007669"/>
    <property type="project" value="UniProtKB-ARBA"/>
</dbReference>
<dbReference type="Gene3D" id="2.60.120.620">
    <property type="entry name" value="q2cbj1_9rhob like domain"/>
    <property type="match status" value="1"/>
</dbReference>
<dbReference type="InterPro" id="IPR008775">
    <property type="entry name" value="Phytyl_CoA_dOase-like"/>
</dbReference>
<dbReference type="PANTHER" id="PTHR20883:SF48">
    <property type="entry name" value="ECTOINE DIOXYGENASE"/>
    <property type="match status" value="1"/>
</dbReference>
<evidence type="ECO:0000256" key="1">
    <source>
        <dbReference type="ARBA" id="ARBA00001954"/>
    </source>
</evidence>
<dbReference type="RefSeq" id="WP_189991608.1">
    <property type="nucleotide sequence ID" value="NZ_BMZS01000007.1"/>
</dbReference>
<accession>A0A919CQY1</accession>
<dbReference type="SUPFAM" id="SSF51197">
    <property type="entry name" value="Clavaminate synthase-like"/>
    <property type="match status" value="1"/>
</dbReference>
<reference evidence="2" key="1">
    <citation type="journal article" date="2014" name="Int. J. Syst. Evol. Microbiol.">
        <title>Complete genome sequence of Corynebacterium casei LMG S-19264T (=DSM 44701T), isolated from a smear-ripened cheese.</title>
        <authorList>
            <consortium name="US DOE Joint Genome Institute (JGI-PGF)"/>
            <person name="Walter F."/>
            <person name="Albersmeier A."/>
            <person name="Kalinowski J."/>
            <person name="Ruckert C."/>
        </authorList>
    </citation>
    <scope>NUCLEOTIDE SEQUENCE</scope>
    <source>
        <strain evidence="2">KCTC 42651</strain>
    </source>
</reference>
<reference evidence="2" key="2">
    <citation type="submission" date="2020-09" db="EMBL/GenBank/DDBJ databases">
        <authorList>
            <person name="Sun Q."/>
            <person name="Kim S."/>
        </authorList>
    </citation>
    <scope>NUCLEOTIDE SEQUENCE</scope>
    <source>
        <strain evidence="2">KCTC 42651</strain>
    </source>
</reference>
<evidence type="ECO:0000313" key="3">
    <source>
        <dbReference type="Proteomes" id="UP000630353"/>
    </source>
</evidence>